<protein>
    <submittedName>
        <fullName evidence="1">Leader protein</fullName>
    </submittedName>
</protein>
<name>Q89498_9BETC</name>
<dbReference type="EMBL" id="M23258">
    <property type="protein sequence ID" value="AAA91862.1"/>
    <property type="molecule type" value="Genomic_RNA"/>
</dbReference>
<accession>Q89498</accession>
<evidence type="ECO:0000313" key="2">
    <source>
        <dbReference type="EMBL" id="AAA91862.1"/>
    </source>
</evidence>
<organism evidence="2">
    <name type="scientific">Murine hepatitis virus</name>
    <dbReference type="NCBI Taxonomy" id="11138"/>
    <lineage>
        <taxon>Viruses</taxon>
        <taxon>Riboviria</taxon>
        <taxon>Orthornavirae</taxon>
        <taxon>Pisuviricota</taxon>
        <taxon>Pisoniviricetes</taxon>
        <taxon>Nidovirales</taxon>
        <taxon>Cornidovirineae</taxon>
        <taxon>Coronaviridae</taxon>
        <taxon>Orthocoronavirinae</taxon>
        <taxon>Betacoronavirus</taxon>
        <taxon>Embecovirus</taxon>
        <taxon>Betacoronavirus muris</taxon>
        <taxon>Murine coronavirus</taxon>
    </lineage>
</organism>
<evidence type="ECO:0000313" key="1">
    <source>
        <dbReference type="EMBL" id="AAA46465.1"/>
    </source>
</evidence>
<reference evidence="2" key="2">
    <citation type="journal article" date="1988" name="Virology">
        <title>Primary structure and translation of a defective interfering RNA of murine coronavirus.</title>
        <authorList>
            <person name="Makino S."/>
            <person name="Shieh C.K."/>
            <person name="Soe L.H."/>
            <person name="Baker S.C."/>
            <person name="Lai M.M."/>
        </authorList>
    </citation>
    <scope>NUCLEOTIDE SEQUENCE</scope>
</reference>
<dbReference type="EMBL" id="M18040">
    <property type="protein sequence ID" value="AAA46465.1"/>
    <property type="molecule type" value="Genomic_RNA"/>
</dbReference>
<reference evidence="1" key="1">
    <citation type="journal article" date="1987" name="J. Virol.">
        <title>Sequence and translation of the murine coronavirus 5'-end genomic RNA reveals the N-terminal structure of the putative RNA polymerase.</title>
        <authorList>
            <person name="Soe L.H."/>
            <person name="Shieh C.-K."/>
            <person name="Baker S.C."/>
            <person name="Chang M.F."/>
            <person name="Lai M.M.C."/>
        </authorList>
    </citation>
    <scope>NUCLEOTIDE SEQUENCE</scope>
</reference>
<sequence length="8" mass="815">MPVGLVLS</sequence>
<proteinExistence type="predicted"/>